<dbReference type="Proteomes" id="UP000597761">
    <property type="component" value="Unassembled WGS sequence"/>
</dbReference>
<dbReference type="InterPro" id="IPR012074">
    <property type="entry name" value="GAF_ANTAR"/>
</dbReference>
<reference evidence="8" key="1">
    <citation type="journal article" date="2019" name="Int. J. Syst. Evol. Microbiol.">
        <title>The Global Catalogue of Microorganisms (GCM) 10K type strain sequencing project: providing services to taxonomists for standard genome sequencing and annotation.</title>
        <authorList>
            <consortium name="The Broad Institute Genomics Platform"/>
            <consortium name="The Broad Institute Genome Sequencing Center for Infectious Disease"/>
            <person name="Wu L."/>
            <person name="Ma J."/>
        </authorList>
    </citation>
    <scope>NUCLEOTIDE SEQUENCE [LARGE SCALE GENOMIC DNA]</scope>
    <source>
        <strain evidence="8">CGMCC 1.15480</strain>
    </source>
</reference>
<dbReference type="Pfam" id="PF13185">
    <property type="entry name" value="GAF_2"/>
    <property type="match status" value="1"/>
</dbReference>
<evidence type="ECO:0000256" key="3">
    <source>
        <dbReference type="ARBA" id="ARBA00023015"/>
    </source>
</evidence>
<proteinExistence type="predicted"/>
<keyword evidence="8" id="KW-1185">Reference proteome</keyword>
<dbReference type="PIRSF" id="PIRSF036625">
    <property type="entry name" value="GAF_ANTAR"/>
    <property type="match status" value="1"/>
</dbReference>
<name>A0ABQ1NRD4_9MICC</name>
<keyword evidence="1" id="KW-0808">Transferase</keyword>
<dbReference type="InterPro" id="IPR005561">
    <property type="entry name" value="ANTAR"/>
</dbReference>
<dbReference type="Gene3D" id="3.30.450.40">
    <property type="match status" value="1"/>
</dbReference>
<evidence type="ECO:0000256" key="4">
    <source>
        <dbReference type="ARBA" id="ARBA00023163"/>
    </source>
</evidence>
<protein>
    <submittedName>
        <fullName evidence="7">RNA-binding protein</fullName>
    </submittedName>
</protein>
<dbReference type="SUPFAM" id="SSF55781">
    <property type="entry name" value="GAF domain-like"/>
    <property type="match status" value="1"/>
</dbReference>
<evidence type="ECO:0000313" key="8">
    <source>
        <dbReference type="Proteomes" id="UP000597761"/>
    </source>
</evidence>
<dbReference type="PROSITE" id="PS50921">
    <property type="entry name" value="ANTAR"/>
    <property type="match status" value="1"/>
</dbReference>
<comment type="caution">
    <text evidence="7">The sequence shown here is derived from an EMBL/GenBank/DDBJ whole genome shotgun (WGS) entry which is preliminary data.</text>
</comment>
<evidence type="ECO:0000259" key="6">
    <source>
        <dbReference type="PROSITE" id="PS50921"/>
    </source>
</evidence>
<accession>A0ABQ1NRD4</accession>
<evidence type="ECO:0000256" key="1">
    <source>
        <dbReference type="ARBA" id="ARBA00022679"/>
    </source>
</evidence>
<dbReference type="InterPro" id="IPR036388">
    <property type="entry name" value="WH-like_DNA-bd_sf"/>
</dbReference>
<keyword evidence="3" id="KW-0805">Transcription regulation</keyword>
<dbReference type="Pfam" id="PF03861">
    <property type="entry name" value="ANTAR"/>
    <property type="match status" value="1"/>
</dbReference>
<dbReference type="InterPro" id="IPR011006">
    <property type="entry name" value="CheY-like_superfamily"/>
</dbReference>
<keyword evidence="4" id="KW-0804">Transcription</keyword>
<dbReference type="SMART" id="SM01012">
    <property type="entry name" value="ANTAR"/>
    <property type="match status" value="1"/>
</dbReference>
<dbReference type="InterPro" id="IPR003018">
    <property type="entry name" value="GAF"/>
</dbReference>
<feature type="region of interest" description="Disordered" evidence="5">
    <location>
        <begin position="58"/>
        <end position="82"/>
    </location>
</feature>
<organism evidence="7 8">
    <name type="scientific">Tersicoccus solisilvae</name>
    <dbReference type="NCBI Taxonomy" id="1882339"/>
    <lineage>
        <taxon>Bacteria</taxon>
        <taxon>Bacillati</taxon>
        <taxon>Actinomycetota</taxon>
        <taxon>Actinomycetes</taxon>
        <taxon>Micrococcales</taxon>
        <taxon>Micrococcaceae</taxon>
        <taxon>Tersicoccus</taxon>
    </lineage>
</organism>
<evidence type="ECO:0000256" key="5">
    <source>
        <dbReference type="SAM" id="MobiDB-lite"/>
    </source>
</evidence>
<keyword evidence="2" id="KW-0418">Kinase</keyword>
<dbReference type="RefSeq" id="WP_229659711.1">
    <property type="nucleotide sequence ID" value="NZ_BMJI01000001.1"/>
</dbReference>
<dbReference type="SUPFAM" id="SSF52172">
    <property type="entry name" value="CheY-like"/>
    <property type="match status" value="1"/>
</dbReference>
<evidence type="ECO:0000256" key="2">
    <source>
        <dbReference type="ARBA" id="ARBA00022777"/>
    </source>
</evidence>
<sequence>MSTQTSDDFLAQLQELILRSDEFTDFLEGFTGVLANLMPGDMGELSYAVTMLRERRPGTVSASSDRARALDESQTQHPDGPCLTSLREQTLVHVQDTGTETRWPAYMATAAEAEVGSIIAVPFELEGEARAALNVYAGQPNAFDATAIEMIERQTQQATGALRLALRLARLRDTEADLRATLESRTDINLAVGILMGQNGCSQERAVSMLTAASNRRNIKLRQIAADLVASVGGNQAATRFDG</sequence>
<dbReference type="EMBL" id="BMJI01000001">
    <property type="protein sequence ID" value="GGC81907.1"/>
    <property type="molecule type" value="Genomic_DNA"/>
</dbReference>
<feature type="domain" description="ANTAR" evidence="6">
    <location>
        <begin position="168"/>
        <end position="229"/>
    </location>
</feature>
<gene>
    <name evidence="7" type="ORF">GCM10011512_05830</name>
</gene>
<dbReference type="Gene3D" id="1.10.10.10">
    <property type="entry name" value="Winged helix-like DNA-binding domain superfamily/Winged helix DNA-binding domain"/>
    <property type="match status" value="1"/>
</dbReference>
<dbReference type="InterPro" id="IPR029016">
    <property type="entry name" value="GAF-like_dom_sf"/>
</dbReference>
<evidence type="ECO:0000313" key="7">
    <source>
        <dbReference type="EMBL" id="GGC81907.1"/>
    </source>
</evidence>